<protein>
    <submittedName>
        <fullName evidence="2">Uncharacterized protein</fullName>
    </submittedName>
</protein>
<reference evidence="2" key="1">
    <citation type="journal article" date="2020" name="Nature">
        <title>Giant virus diversity and host interactions through global metagenomics.</title>
        <authorList>
            <person name="Schulz F."/>
            <person name="Roux S."/>
            <person name="Paez-Espino D."/>
            <person name="Jungbluth S."/>
            <person name="Walsh D.A."/>
            <person name="Denef V.J."/>
            <person name="McMahon K.D."/>
            <person name="Konstantinidis K.T."/>
            <person name="Eloe-Fadrosh E.A."/>
            <person name="Kyrpides N.C."/>
            <person name="Woyke T."/>
        </authorList>
    </citation>
    <scope>NUCLEOTIDE SEQUENCE</scope>
    <source>
        <strain evidence="2">GVMAG-S-1103017-68</strain>
    </source>
</reference>
<dbReference type="EMBL" id="MN740855">
    <property type="protein sequence ID" value="QHU15303.1"/>
    <property type="molecule type" value="Genomic_DNA"/>
</dbReference>
<feature type="compositionally biased region" description="Basic and acidic residues" evidence="1">
    <location>
        <begin position="1"/>
        <end position="30"/>
    </location>
</feature>
<name>A0A6C0KD29_9ZZZZ</name>
<feature type="region of interest" description="Disordered" evidence="1">
    <location>
        <begin position="1"/>
        <end position="48"/>
    </location>
</feature>
<dbReference type="AlphaFoldDB" id="A0A6C0KD29"/>
<accession>A0A6C0KD29</accession>
<evidence type="ECO:0000256" key="1">
    <source>
        <dbReference type="SAM" id="MobiDB-lite"/>
    </source>
</evidence>
<sequence length="485" mass="53830">MSSAAERYDVTEKPRVRTRVPRYDPTEEAAKPQWFSGSKIPPKPTPKARSEAVSATAVIGSFEIRYRQLDIFITDDSCMVLGAANWLCSKGRDDAAEKLVEQLHGRVKMSDMSDLLGPIGAQVVPLKQQDPEKALEEVHAMASRGKDACFLAELVDGNGLAGHTVCLNLGRGVILDPAETHEIALTTQNLDRCTGPYSICVGLKHVHELIIKPLAKPARSPAPGKKALVLVQNRDLYDVVDKLYTVSDTKISEDLDVFYKVTIGTESHYMPRNKLIFCTDEQQLELQKLAVDIDDHAIVQVAESLEQRKAFTRKTELSVQLSSTRQQYEALQSYMDTAGFGMDDVLREAQLAAGAEAVQKVQEDIKMVDCAMQAFIGPQIQKIKQRAARPFFNKVGYLMHKYYKYQGVAAETKAMASAGFPVVCQCSKMFAKTGEIMGEIEEVMTYDYLHSAMQEGLANLCQDVDEFGTNPKKQRTGAECANRQF</sequence>
<proteinExistence type="predicted"/>
<organism evidence="2">
    <name type="scientific">viral metagenome</name>
    <dbReference type="NCBI Taxonomy" id="1070528"/>
    <lineage>
        <taxon>unclassified sequences</taxon>
        <taxon>metagenomes</taxon>
        <taxon>organismal metagenomes</taxon>
    </lineage>
</organism>
<evidence type="ECO:0000313" key="2">
    <source>
        <dbReference type="EMBL" id="QHU15303.1"/>
    </source>
</evidence>